<keyword evidence="3" id="KW-1015">Disulfide bond</keyword>
<dbReference type="GO" id="GO:0006508">
    <property type="term" value="P:proteolysis"/>
    <property type="evidence" value="ECO:0007669"/>
    <property type="project" value="UniProtKB-KW"/>
</dbReference>
<keyword evidence="5" id="KW-0378">Hydrolase</keyword>
<evidence type="ECO:0000256" key="5">
    <source>
        <dbReference type="RuleBase" id="RU361156"/>
    </source>
</evidence>
<feature type="chain" id="PRO_5042672076" description="Carboxypeptidase" evidence="5">
    <location>
        <begin position="21"/>
        <end position="477"/>
    </location>
</feature>
<dbReference type="InterPro" id="IPR018202">
    <property type="entry name" value="Ser_caboxypep_ser_AS"/>
</dbReference>
<keyword evidence="5" id="KW-0121">Carboxypeptidase</keyword>
<gene>
    <name evidence="6" type="ORF">Scep_023551</name>
</gene>
<dbReference type="InterPro" id="IPR029058">
    <property type="entry name" value="AB_hydrolase_fold"/>
</dbReference>
<evidence type="ECO:0000256" key="2">
    <source>
        <dbReference type="ARBA" id="ARBA00022729"/>
    </source>
</evidence>
<keyword evidence="4" id="KW-0325">Glycoprotein</keyword>
<dbReference type="Gene3D" id="3.40.50.11320">
    <property type="match status" value="1"/>
</dbReference>
<evidence type="ECO:0000256" key="1">
    <source>
        <dbReference type="ARBA" id="ARBA00009431"/>
    </source>
</evidence>
<comment type="caution">
    <text evidence="6">The sequence shown here is derived from an EMBL/GenBank/DDBJ whole genome shotgun (WGS) entry which is preliminary data.</text>
</comment>
<evidence type="ECO:0000256" key="3">
    <source>
        <dbReference type="ARBA" id="ARBA00023157"/>
    </source>
</evidence>
<dbReference type="GO" id="GO:0005773">
    <property type="term" value="C:vacuole"/>
    <property type="evidence" value="ECO:0007669"/>
    <property type="project" value="TreeGrafter"/>
</dbReference>
<dbReference type="AlphaFoldDB" id="A0AAP0EVX4"/>
<sequence>MLKGMIRGVVVMLLISLALGVVHDKDLVWKQEKDRVTGLPGLTFDVNFSHYSGYVRVNENPGRFLFYWFFEAVEDPSSNPLVLWLQGELFSRTWVFLHRIREAVEIGPFHINADGKTLYLNPYSWNQVANIIFLESPVGTGFSYSRSPSDVEENGDERTAKDSLAFLLEWFERFPQYKGREFYITGESYAGHYIPQLSQAIDSDLMKLEDIVLNVDRSVMQVGNALTDDFNDHKGVREYLWSNGFISDQTYKLYKIFCSEDSFLQRSENCKKISDVVQNELGKVDIYSIFTPYCTSTTTDISFASNSPQRKFGQINETYDPCSKNYAAAYFNVPEVQKALHVDPEAAPHKWEICNRLIFNTWKDSASSVLDIYLELIRGGLRIWIYSGDADTVIPVTSTRCNIDTLNLPIASPWHPWSMDGQVGGWNQEYRGLNFVTIRGAGHMVPQTRPKEALVLFKSFLSGTPLPTMPTLADTDV</sequence>
<dbReference type="Pfam" id="PF00450">
    <property type="entry name" value="Peptidase_S10"/>
    <property type="match status" value="1"/>
</dbReference>
<dbReference type="InterPro" id="IPR001563">
    <property type="entry name" value="Peptidase_S10"/>
</dbReference>
<evidence type="ECO:0000313" key="6">
    <source>
        <dbReference type="EMBL" id="KAK9100121.1"/>
    </source>
</evidence>
<dbReference type="FunFam" id="3.40.50.11320:FF:000002">
    <property type="entry name" value="Carboxypeptidase"/>
    <property type="match status" value="1"/>
</dbReference>
<dbReference type="InterPro" id="IPR033124">
    <property type="entry name" value="Ser_caboxypep_his_AS"/>
</dbReference>
<dbReference type="Gene3D" id="6.10.250.940">
    <property type="match status" value="1"/>
</dbReference>
<dbReference type="PANTHER" id="PTHR11802">
    <property type="entry name" value="SERINE PROTEASE FAMILY S10 SERINE CARBOXYPEPTIDASE"/>
    <property type="match status" value="1"/>
</dbReference>
<keyword evidence="2 5" id="KW-0732">Signal</keyword>
<dbReference type="FunFam" id="3.40.50.1820:FF:000211">
    <property type="entry name" value="Carboxypeptidase"/>
    <property type="match status" value="1"/>
</dbReference>
<comment type="similarity">
    <text evidence="1 5">Belongs to the peptidase S10 family.</text>
</comment>
<dbReference type="GO" id="GO:0004185">
    <property type="term" value="F:serine-type carboxypeptidase activity"/>
    <property type="evidence" value="ECO:0007669"/>
    <property type="project" value="UniProtKB-UniRule"/>
</dbReference>
<proteinExistence type="inferred from homology"/>
<dbReference type="PRINTS" id="PR00724">
    <property type="entry name" value="CRBOXYPTASEC"/>
</dbReference>
<evidence type="ECO:0000256" key="4">
    <source>
        <dbReference type="ARBA" id="ARBA00023180"/>
    </source>
</evidence>
<dbReference type="Proteomes" id="UP001419268">
    <property type="component" value="Unassembled WGS sequence"/>
</dbReference>
<dbReference type="PANTHER" id="PTHR11802:SF32">
    <property type="entry name" value="SERINE CARBOXYPEPTIDASE-LIKE 29"/>
    <property type="match status" value="1"/>
</dbReference>
<dbReference type="EC" id="3.4.16.-" evidence="5"/>
<dbReference type="PROSITE" id="PS00131">
    <property type="entry name" value="CARBOXYPEPT_SER_SER"/>
    <property type="match status" value="1"/>
</dbReference>
<dbReference type="PROSITE" id="PS00560">
    <property type="entry name" value="CARBOXYPEPT_SER_HIS"/>
    <property type="match status" value="1"/>
</dbReference>
<reference evidence="6 7" key="1">
    <citation type="submission" date="2024-01" db="EMBL/GenBank/DDBJ databases">
        <title>Genome assemblies of Stephania.</title>
        <authorList>
            <person name="Yang L."/>
        </authorList>
    </citation>
    <scope>NUCLEOTIDE SEQUENCE [LARGE SCALE GENOMIC DNA]</scope>
    <source>
        <strain evidence="6">JXDWG</strain>
        <tissue evidence="6">Leaf</tissue>
    </source>
</reference>
<protein>
    <recommendedName>
        <fullName evidence="5">Carboxypeptidase</fullName>
        <ecNumber evidence="5">3.4.16.-</ecNumber>
    </recommendedName>
</protein>
<dbReference type="Gene3D" id="3.40.50.1820">
    <property type="entry name" value="alpha/beta hydrolase"/>
    <property type="match status" value="1"/>
</dbReference>
<keyword evidence="5" id="KW-0645">Protease</keyword>
<organism evidence="6 7">
    <name type="scientific">Stephania cephalantha</name>
    <dbReference type="NCBI Taxonomy" id="152367"/>
    <lineage>
        <taxon>Eukaryota</taxon>
        <taxon>Viridiplantae</taxon>
        <taxon>Streptophyta</taxon>
        <taxon>Embryophyta</taxon>
        <taxon>Tracheophyta</taxon>
        <taxon>Spermatophyta</taxon>
        <taxon>Magnoliopsida</taxon>
        <taxon>Ranunculales</taxon>
        <taxon>Menispermaceae</taxon>
        <taxon>Menispermoideae</taxon>
        <taxon>Cissampelideae</taxon>
        <taxon>Stephania</taxon>
    </lineage>
</organism>
<accession>A0AAP0EVX4</accession>
<dbReference type="EMBL" id="JBBNAG010000010">
    <property type="protein sequence ID" value="KAK9100121.1"/>
    <property type="molecule type" value="Genomic_DNA"/>
</dbReference>
<name>A0AAP0EVX4_9MAGN</name>
<evidence type="ECO:0000313" key="7">
    <source>
        <dbReference type="Proteomes" id="UP001419268"/>
    </source>
</evidence>
<dbReference type="SUPFAM" id="SSF53474">
    <property type="entry name" value="alpha/beta-Hydrolases"/>
    <property type="match status" value="1"/>
</dbReference>
<keyword evidence="7" id="KW-1185">Reference proteome</keyword>
<feature type="signal peptide" evidence="5">
    <location>
        <begin position="1"/>
        <end position="20"/>
    </location>
</feature>